<proteinExistence type="predicted"/>
<dbReference type="PANTHER" id="PTHR12159:SF9">
    <property type="entry name" value="G_T MISMATCH-SPECIFIC THYMINE DNA GLYCOSYLASE"/>
    <property type="match status" value="1"/>
</dbReference>
<dbReference type="EMBL" id="UOGF01000111">
    <property type="protein sequence ID" value="VAX33556.1"/>
    <property type="molecule type" value="Genomic_DNA"/>
</dbReference>
<accession>A0A3B1CSH2</accession>
<evidence type="ECO:0000259" key="4">
    <source>
        <dbReference type="SMART" id="SM00986"/>
    </source>
</evidence>
<dbReference type="Pfam" id="PF03167">
    <property type="entry name" value="UDG"/>
    <property type="match status" value="1"/>
</dbReference>
<evidence type="ECO:0000313" key="5">
    <source>
        <dbReference type="EMBL" id="VAX33556.1"/>
    </source>
</evidence>
<keyword evidence="3" id="KW-0234">DNA repair</keyword>
<feature type="domain" description="Uracil-DNA glycosylase-like" evidence="4">
    <location>
        <begin position="13"/>
        <end position="173"/>
    </location>
</feature>
<dbReference type="SMART" id="SM00986">
    <property type="entry name" value="UDG"/>
    <property type="match status" value="1"/>
</dbReference>
<dbReference type="GO" id="GO:0004844">
    <property type="term" value="F:uracil DNA N-glycosylase activity"/>
    <property type="evidence" value="ECO:0007669"/>
    <property type="project" value="TreeGrafter"/>
</dbReference>
<reference evidence="5" key="1">
    <citation type="submission" date="2018-06" db="EMBL/GenBank/DDBJ databases">
        <authorList>
            <person name="Zhirakovskaya E."/>
        </authorList>
    </citation>
    <scope>NUCLEOTIDE SEQUENCE</scope>
</reference>
<dbReference type="GO" id="GO:0008263">
    <property type="term" value="F:pyrimidine-specific mismatch base pair DNA N-glycosylase activity"/>
    <property type="evidence" value="ECO:0007669"/>
    <property type="project" value="TreeGrafter"/>
</dbReference>
<name>A0A3B1CSH2_9ZZZZ</name>
<sequence length="178" mass="20306">MRIGEALSKSSLPDILEGGLDIVFVGINPGRYSDKLGHYYAQPRNRFWPLLFESGILPRALKPQEDWKLPRFRLGLTDVVQRATAGSSDLSMEELQIGGEILRQKVLFYRPRILCFNGLTAYRALFKKEYPPGLQAPKIGNTALFAIPSTSPRNARYSKIQLLRYFSALQNFRKMQLK</sequence>
<dbReference type="Gene3D" id="3.40.470.10">
    <property type="entry name" value="Uracil-DNA glycosylase-like domain"/>
    <property type="match status" value="1"/>
</dbReference>
<dbReference type="GO" id="GO:0006285">
    <property type="term" value="P:base-excision repair, AP site formation"/>
    <property type="evidence" value="ECO:0007669"/>
    <property type="project" value="InterPro"/>
</dbReference>
<organism evidence="5">
    <name type="scientific">hydrothermal vent metagenome</name>
    <dbReference type="NCBI Taxonomy" id="652676"/>
    <lineage>
        <taxon>unclassified sequences</taxon>
        <taxon>metagenomes</taxon>
        <taxon>ecological metagenomes</taxon>
    </lineage>
</organism>
<dbReference type="SMART" id="SM00987">
    <property type="entry name" value="UreE_C"/>
    <property type="match status" value="1"/>
</dbReference>
<evidence type="ECO:0000256" key="1">
    <source>
        <dbReference type="ARBA" id="ARBA00022763"/>
    </source>
</evidence>
<dbReference type="SUPFAM" id="SSF52141">
    <property type="entry name" value="Uracil-DNA glycosylase-like"/>
    <property type="match status" value="1"/>
</dbReference>
<dbReference type="InterPro" id="IPR005122">
    <property type="entry name" value="Uracil-DNA_glycosylase-like"/>
</dbReference>
<gene>
    <name evidence="5" type="ORF">MNBD_NITROSPIRAE01-1907</name>
</gene>
<evidence type="ECO:0000256" key="2">
    <source>
        <dbReference type="ARBA" id="ARBA00022801"/>
    </source>
</evidence>
<dbReference type="InterPro" id="IPR036895">
    <property type="entry name" value="Uracil-DNA_glycosylase-like_sf"/>
</dbReference>
<dbReference type="PANTHER" id="PTHR12159">
    <property type="entry name" value="G/T AND G/U MISMATCH-SPECIFIC DNA GLYCOSYLASE"/>
    <property type="match status" value="1"/>
</dbReference>
<protein>
    <submittedName>
        <fullName evidence="5">G:T/U mismatch-specific uracil/thymine DNA-glycosylase</fullName>
    </submittedName>
</protein>
<dbReference type="CDD" id="cd10028">
    <property type="entry name" value="UDG-F2_TDG_MUG"/>
    <property type="match status" value="1"/>
</dbReference>
<keyword evidence="1" id="KW-0227">DNA damage</keyword>
<keyword evidence="2" id="KW-0378">Hydrolase</keyword>
<evidence type="ECO:0000256" key="3">
    <source>
        <dbReference type="ARBA" id="ARBA00023204"/>
    </source>
</evidence>
<dbReference type="AlphaFoldDB" id="A0A3B1CSH2"/>
<dbReference type="InterPro" id="IPR015637">
    <property type="entry name" value="MUG/TDG"/>
</dbReference>